<protein>
    <submittedName>
        <fullName evidence="1">Uncharacterized protein</fullName>
    </submittedName>
</protein>
<name>A0A4U1CP93_9SPHI</name>
<accession>A0A4U1CP93</accession>
<reference evidence="1 2" key="1">
    <citation type="submission" date="2019-04" db="EMBL/GenBank/DDBJ databases">
        <title>Pedobacter sp. RP-3-22 sp. nov., isolated from Arctic soil.</title>
        <authorList>
            <person name="Dahal R.H."/>
            <person name="Kim D.-U."/>
        </authorList>
    </citation>
    <scope>NUCLEOTIDE SEQUENCE [LARGE SCALE GENOMIC DNA]</scope>
    <source>
        <strain evidence="1 2">RP-3-22</strain>
    </source>
</reference>
<evidence type="ECO:0000313" key="1">
    <source>
        <dbReference type="EMBL" id="TKC09867.1"/>
    </source>
</evidence>
<sequence>MVALGEVATIKNVLVGFKIRPQAVAPKSTRPIELEKLEFFYKKYPFNVEFARPMAIAELAQPKDAIALLKNLSIQIK</sequence>
<keyword evidence="2" id="KW-1185">Reference proteome</keyword>
<evidence type="ECO:0000313" key="2">
    <source>
        <dbReference type="Proteomes" id="UP000309488"/>
    </source>
</evidence>
<dbReference type="Proteomes" id="UP000309488">
    <property type="component" value="Unassembled WGS sequence"/>
</dbReference>
<organism evidence="1 2">
    <name type="scientific">Pedobacter polaris</name>
    <dbReference type="NCBI Taxonomy" id="2571273"/>
    <lineage>
        <taxon>Bacteria</taxon>
        <taxon>Pseudomonadati</taxon>
        <taxon>Bacteroidota</taxon>
        <taxon>Sphingobacteriia</taxon>
        <taxon>Sphingobacteriales</taxon>
        <taxon>Sphingobacteriaceae</taxon>
        <taxon>Pedobacter</taxon>
    </lineage>
</organism>
<dbReference type="AlphaFoldDB" id="A0A4U1CP93"/>
<comment type="caution">
    <text evidence="1">The sequence shown here is derived from an EMBL/GenBank/DDBJ whole genome shotgun (WGS) entry which is preliminary data.</text>
</comment>
<dbReference type="RefSeq" id="WP_136839445.1">
    <property type="nucleotide sequence ID" value="NZ_SWBR01000002.1"/>
</dbReference>
<proteinExistence type="predicted"/>
<gene>
    <name evidence="1" type="ORF">FA048_06540</name>
</gene>
<dbReference type="EMBL" id="SWBR01000002">
    <property type="protein sequence ID" value="TKC09867.1"/>
    <property type="molecule type" value="Genomic_DNA"/>
</dbReference>